<dbReference type="Gene3D" id="3.40.50.150">
    <property type="entry name" value="Vaccinia Virus protein VP39"/>
    <property type="match status" value="1"/>
</dbReference>
<proteinExistence type="predicted"/>
<evidence type="ECO:0000313" key="3">
    <source>
        <dbReference type="Proteomes" id="UP000050761"/>
    </source>
</evidence>
<dbReference type="AlphaFoldDB" id="A0A183GC51"/>
<keyword evidence="3" id="KW-1185">Reference proteome</keyword>
<gene>
    <name evidence="2" type="ORF">HPBE_LOCUS19720</name>
</gene>
<protein>
    <submittedName>
        <fullName evidence="4">Methyltranfer_dom domain-containing protein</fullName>
    </submittedName>
</protein>
<dbReference type="Pfam" id="PF13847">
    <property type="entry name" value="Methyltransf_31"/>
    <property type="match status" value="1"/>
</dbReference>
<dbReference type="PANTHER" id="PTHR45581">
    <property type="entry name" value="PROTEIN CBG10435"/>
    <property type="match status" value="1"/>
</dbReference>
<dbReference type="CDD" id="cd02440">
    <property type="entry name" value="AdoMet_MTases"/>
    <property type="match status" value="1"/>
</dbReference>
<dbReference type="OrthoDB" id="506498at2759"/>
<evidence type="ECO:0000313" key="2">
    <source>
        <dbReference type="EMBL" id="VDP16371.1"/>
    </source>
</evidence>
<dbReference type="InterPro" id="IPR025714">
    <property type="entry name" value="Methyltranfer_dom"/>
</dbReference>
<evidence type="ECO:0000313" key="4">
    <source>
        <dbReference type="WBParaSite" id="HPBE_0001972101-mRNA-1"/>
    </source>
</evidence>
<accession>A0A3P8B1B0</accession>
<accession>A0A183GC51</accession>
<organism evidence="3 4">
    <name type="scientific">Heligmosomoides polygyrus</name>
    <name type="common">Parasitic roundworm</name>
    <dbReference type="NCBI Taxonomy" id="6339"/>
    <lineage>
        <taxon>Eukaryota</taxon>
        <taxon>Metazoa</taxon>
        <taxon>Ecdysozoa</taxon>
        <taxon>Nematoda</taxon>
        <taxon>Chromadorea</taxon>
        <taxon>Rhabditida</taxon>
        <taxon>Rhabditina</taxon>
        <taxon>Rhabditomorpha</taxon>
        <taxon>Strongyloidea</taxon>
        <taxon>Heligmosomidae</taxon>
        <taxon>Heligmosomoides</taxon>
    </lineage>
</organism>
<sequence length="273" mass="30442">MAVGEIIEVNEEEEFWIKKENVVELTSGTALHFNSFLPVLLEGYNRMCEVFKKDGPLGLKYSDFAGFYEVMASFSEALHKKHLISDFIPALGPNIKDRLEQGGMMCLDVGCGKGFHAALLAQNFPKSNFTGIDITLEAVHLANQQRKDNGESFDNLAFMQMNASKMDADWTDKYDVVTIFDACHDQMRPDLVKGSSNVYTDHKEMGLFAAQMYGCSMFHCLPVGSNSPDALGLGAMWGRERALKLLKEAGFENVSVVATPHFLINILYVCKKE</sequence>
<dbReference type="InterPro" id="IPR029063">
    <property type="entry name" value="SAM-dependent_MTases_sf"/>
</dbReference>
<dbReference type="WBParaSite" id="HPBE_0001972101-mRNA-1">
    <property type="protein sequence ID" value="HPBE_0001972101-mRNA-1"/>
    <property type="gene ID" value="HPBE_0001972101"/>
</dbReference>
<dbReference type="PANTHER" id="PTHR45581:SF3">
    <property type="entry name" value="METHYLTRANSFERASE DOMAIN-CONTAINING PROTEIN"/>
    <property type="match status" value="1"/>
</dbReference>
<dbReference type="Proteomes" id="UP000050761">
    <property type="component" value="Unassembled WGS sequence"/>
</dbReference>
<dbReference type="SUPFAM" id="SSF53335">
    <property type="entry name" value="S-adenosyl-L-methionine-dependent methyltransferases"/>
    <property type="match status" value="1"/>
</dbReference>
<reference evidence="2 3" key="1">
    <citation type="submission" date="2018-11" db="EMBL/GenBank/DDBJ databases">
        <authorList>
            <consortium name="Pathogen Informatics"/>
        </authorList>
    </citation>
    <scope>NUCLEOTIDE SEQUENCE [LARGE SCALE GENOMIC DNA]</scope>
</reference>
<dbReference type="EMBL" id="UZAH01031570">
    <property type="protein sequence ID" value="VDP16371.1"/>
    <property type="molecule type" value="Genomic_DNA"/>
</dbReference>
<evidence type="ECO:0000259" key="1">
    <source>
        <dbReference type="Pfam" id="PF13847"/>
    </source>
</evidence>
<reference evidence="4" key="2">
    <citation type="submission" date="2019-09" db="UniProtKB">
        <authorList>
            <consortium name="WormBaseParasite"/>
        </authorList>
    </citation>
    <scope>IDENTIFICATION</scope>
</reference>
<feature type="domain" description="Methyltransferase" evidence="1">
    <location>
        <begin position="103"/>
        <end position="192"/>
    </location>
</feature>
<name>A0A183GC51_HELPZ</name>